<evidence type="ECO:0000313" key="1">
    <source>
        <dbReference type="EMBL" id="CCK69685.1"/>
    </source>
</evidence>
<reference evidence="2" key="2">
    <citation type="submission" date="2012-08" db="EMBL/GenBank/DDBJ databases">
        <title>Genome sequence of Kazachstania naganishii.</title>
        <authorList>
            <person name="Gordon J.L."/>
            <person name="Armisen D."/>
            <person name="Proux-Wera E."/>
            <person name="OhEigeartaigh S.S."/>
            <person name="Byrne K.P."/>
            <person name="Wolfe K.H."/>
        </authorList>
    </citation>
    <scope>NUCLEOTIDE SEQUENCE [LARGE SCALE GENOMIC DNA]</scope>
    <source>
        <strain evidence="2">ATCC MYA-139 / BCRC 22969 / CBS 8797 / CCRC 22969 / KCTC 17520 / NBRC 10181 / NCYC 3082</strain>
    </source>
</reference>
<keyword evidence="2" id="KW-1185">Reference proteome</keyword>
<dbReference type="OrthoDB" id="4036041at2759"/>
<evidence type="ECO:0000313" key="2">
    <source>
        <dbReference type="Proteomes" id="UP000006310"/>
    </source>
</evidence>
<dbReference type="eggNOG" id="ENOG502SFRX">
    <property type="taxonomic scope" value="Eukaryota"/>
</dbReference>
<dbReference type="GeneID" id="34525365"/>
<gene>
    <name evidence="1" type="primary">KNAG0C05870</name>
    <name evidence="1" type="ordered locus">KNAG_0C05870</name>
</gene>
<proteinExistence type="predicted"/>
<dbReference type="OMA" id="ATCTETR"/>
<dbReference type="HOGENOM" id="CLU_135200_0_0_1"/>
<dbReference type="AlphaFoldDB" id="J7R4B1"/>
<dbReference type="EMBL" id="HE978316">
    <property type="protein sequence ID" value="CCK69685.1"/>
    <property type="molecule type" value="Genomic_DNA"/>
</dbReference>
<sequence>MSAEGVLQQFIEGLLTTKLLCYSEFQHLIKTHNEEVQEEDIQEWYNMFQSNDGMLLRNTSSTMNTLMRDLESADINDLKEFQAKDNFSLDELVNNLYSVGTVLDTQLSQVNVSIEKETVALALFEQEVATCTETRGNGSSIKELLYTLNKYEKTVEAITANNKK</sequence>
<name>J7R4B1_HUIN7</name>
<dbReference type="KEGG" id="kng:KNAG_0C05870"/>
<dbReference type="RefSeq" id="XP_022463931.1">
    <property type="nucleotide sequence ID" value="XM_022607323.1"/>
</dbReference>
<reference evidence="1 2" key="1">
    <citation type="journal article" date="2011" name="Proc. Natl. Acad. Sci. U.S.A.">
        <title>Evolutionary erosion of yeast sex chromosomes by mating-type switching accidents.</title>
        <authorList>
            <person name="Gordon J.L."/>
            <person name="Armisen D."/>
            <person name="Proux-Wera E."/>
            <person name="Oheigeartaigh S.S."/>
            <person name="Byrne K.P."/>
            <person name="Wolfe K.H."/>
        </authorList>
    </citation>
    <scope>NUCLEOTIDE SEQUENCE [LARGE SCALE GENOMIC DNA]</scope>
    <source>
        <strain evidence="2">ATCC MYA-139 / BCRC 22969 / CBS 8797 / CCRC 22969 / KCTC 17520 / NBRC 10181 / NCYC 3082</strain>
    </source>
</reference>
<accession>J7R4B1</accession>
<organism evidence="1 2">
    <name type="scientific">Huiozyma naganishii (strain ATCC MYA-139 / BCRC 22969 / CBS 8797 / KCTC 17520 / NBRC 10181 / NCYC 3082 / Yp74L-3)</name>
    <name type="common">Yeast</name>
    <name type="synonym">Kazachstania naganishii</name>
    <dbReference type="NCBI Taxonomy" id="1071383"/>
    <lineage>
        <taxon>Eukaryota</taxon>
        <taxon>Fungi</taxon>
        <taxon>Dikarya</taxon>
        <taxon>Ascomycota</taxon>
        <taxon>Saccharomycotina</taxon>
        <taxon>Saccharomycetes</taxon>
        <taxon>Saccharomycetales</taxon>
        <taxon>Saccharomycetaceae</taxon>
        <taxon>Huiozyma</taxon>
    </lineage>
</organism>
<dbReference type="Proteomes" id="UP000006310">
    <property type="component" value="Chromosome 3"/>
</dbReference>
<protein>
    <submittedName>
        <fullName evidence="1">Uncharacterized protein</fullName>
    </submittedName>
</protein>
<dbReference type="STRING" id="1071383.J7R4B1"/>